<sequence length="180" mass="20683">MDQKLTILCKLHDEICEVARIINQMFSFQMLLMMAFGFMSITAQFYFLYCGLMDQTIPSQFRSAQNIQISLATIFYTGCKCIAITFVCWKTKYDARKTGVYLHKLAHTVDEVHFYNVVNHLSLKLLNHQLNFTACGFFDLDMTTIYAIAGAITSYLIILVQFNLAAVVTWHGPESKIEIY</sequence>
<evidence type="ECO:0000256" key="7">
    <source>
        <dbReference type="ARBA" id="ARBA00023224"/>
    </source>
</evidence>
<dbReference type="GO" id="GO:0030424">
    <property type="term" value="C:axon"/>
    <property type="evidence" value="ECO:0007669"/>
    <property type="project" value="TreeGrafter"/>
</dbReference>
<evidence type="ECO:0000256" key="3">
    <source>
        <dbReference type="ARBA" id="ARBA00022692"/>
    </source>
</evidence>
<evidence type="ECO:0000313" key="9">
    <source>
        <dbReference type="EMBL" id="SSX35826.1"/>
    </source>
</evidence>
<gene>
    <name evidence="9" type="primary">CSON011349</name>
</gene>
<dbReference type="VEuPathDB" id="VectorBase:CSON011349"/>
<dbReference type="GO" id="GO:0030425">
    <property type="term" value="C:dendrite"/>
    <property type="evidence" value="ECO:0007669"/>
    <property type="project" value="TreeGrafter"/>
</dbReference>
<reference evidence="9" key="1">
    <citation type="submission" date="2018-07" db="EMBL/GenBank/DDBJ databases">
        <authorList>
            <person name="Quirk P.G."/>
            <person name="Krulwich T.A."/>
        </authorList>
    </citation>
    <scope>NUCLEOTIDE SEQUENCE</scope>
</reference>
<dbReference type="GO" id="GO:0050909">
    <property type="term" value="P:sensory perception of taste"/>
    <property type="evidence" value="ECO:0007669"/>
    <property type="project" value="InterPro"/>
</dbReference>
<keyword evidence="3 8" id="KW-0812">Transmembrane</keyword>
<dbReference type="GO" id="GO:0008049">
    <property type="term" value="P:male courtship behavior"/>
    <property type="evidence" value="ECO:0007669"/>
    <property type="project" value="TreeGrafter"/>
</dbReference>
<dbReference type="GO" id="GO:0007635">
    <property type="term" value="P:chemosensory behavior"/>
    <property type="evidence" value="ECO:0007669"/>
    <property type="project" value="TreeGrafter"/>
</dbReference>
<keyword evidence="2" id="KW-1003">Cell membrane</keyword>
<proteinExistence type="predicted"/>
<dbReference type="Pfam" id="PF08395">
    <property type="entry name" value="7tm_7"/>
    <property type="match status" value="1"/>
</dbReference>
<dbReference type="GO" id="GO:0043025">
    <property type="term" value="C:neuronal cell body"/>
    <property type="evidence" value="ECO:0007669"/>
    <property type="project" value="TreeGrafter"/>
</dbReference>
<organism evidence="9">
    <name type="scientific">Culicoides sonorensis</name>
    <name type="common">Biting midge</name>
    <dbReference type="NCBI Taxonomy" id="179676"/>
    <lineage>
        <taxon>Eukaryota</taxon>
        <taxon>Metazoa</taxon>
        <taxon>Ecdysozoa</taxon>
        <taxon>Arthropoda</taxon>
        <taxon>Hexapoda</taxon>
        <taxon>Insecta</taxon>
        <taxon>Pterygota</taxon>
        <taxon>Neoptera</taxon>
        <taxon>Endopterygota</taxon>
        <taxon>Diptera</taxon>
        <taxon>Nematocera</taxon>
        <taxon>Chironomoidea</taxon>
        <taxon>Ceratopogonidae</taxon>
        <taxon>Ceratopogoninae</taxon>
        <taxon>Culicoides</taxon>
        <taxon>Monoculicoides</taxon>
    </lineage>
</organism>
<name>A0A336N002_CULSO</name>
<evidence type="ECO:0000256" key="6">
    <source>
        <dbReference type="ARBA" id="ARBA00023170"/>
    </source>
</evidence>
<dbReference type="InterPro" id="IPR013604">
    <property type="entry name" value="7TM_chemorcpt"/>
</dbReference>
<feature type="transmembrane region" description="Helical" evidence="8">
    <location>
        <begin position="30"/>
        <end position="49"/>
    </location>
</feature>
<keyword evidence="5 8" id="KW-0472">Membrane</keyword>
<comment type="subcellular location">
    <subcellularLocation>
        <location evidence="1">Cell membrane</location>
        <topology evidence="1">Multi-pass membrane protein</topology>
    </subcellularLocation>
</comment>
<keyword evidence="7" id="KW-0807">Transducer</keyword>
<dbReference type="EMBL" id="UFQT01004941">
    <property type="protein sequence ID" value="SSX35826.1"/>
    <property type="molecule type" value="Genomic_DNA"/>
</dbReference>
<protein>
    <submittedName>
        <fullName evidence="9">CSON011349 protein</fullName>
    </submittedName>
</protein>
<evidence type="ECO:0000256" key="4">
    <source>
        <dbReference type="ARBA" id="ARBA00022989"/>
    </source>
</evidence>
<evidence type="ECO:0000256" key="5">
    <source>
        <dbReference type="ARBA" id="ARBA00023136"/>
    </source>
</evidence>
<feature type="transmembrane region" description="Helical" evidence="8">
    <location>
        <begin position="69"/>
        <end position="89"/>
    </location>
</feature>
<dbReference type="PANTHER" id="PTHR21143:SF128">
    <property type="entry name" value="GUSTATORY RECEPTOR FOR BITTER TASTE 66A"/>
    <property type="match status" value="1"/>
</dbReference>
<feature type="transmembrane region" description="Helical" evidence="8">
    <location>
        <begin position="145"/>
        <end position="170"/>
    </location>
</feature>
<dbReference type="AlphaFoldDB" id="A0A336N002"/>
<dbReference type="GO" id="GO:0005886">
    <property type="term" value="C:plasma membrane"/>
    <property type="evidence" value="ECO:0007669"/>
    <property type="project" value="UniProtKB-SubCell"/>
</dbReference>
<evidence type="ECO:0000256" key="1">
    <source>
        <dbReference type="ARBA" id="ARBA00004651"/>
    </source>
</evidence>
<dbReference type="OMA" id="FRICNIC"/>
<accession>A0A336N002</accession>
<dbReference type="GO" id="GO:0007165">
    <property type="term" value="P:signal transduction"/>
    <property type="evidence" value="ECO:0007669"/>
    <property type="project" value="UniProtKB-KW"/>
</dbReference>
<dbReference type="PANTHER" id="PTHR21143">
    <property type="entry name" value="INVERTEBRATE GUSTATORY RECEPTOR"/>
    <property type="match status" value="1"/>
</dbReference>
<evidence type="ECO:0000256" key="2">
    <source>
        <dbReference type="ARBA" id="ARBA00022475"/>
    </source>
</evidence>
<keyword evidence="4 8" id="KW-1133">Transmembrane helix</keyword>
<keyword evidence="6" id="KW-0675">Receptor</keyword>
<evidence type="ECO:0000256" key="8">
    <source>
        <dbReference type="SAM" id="Phobius"/>
    </source>
</evidence>